<dbReference type="EMBL" id="MLAU01003745">
    <property type="protein sequence ID" value="OIW19867.1"/>
    <property type="molecule type" value="Genomic_DNA"/>
</dbReference>
<evidence type="ECO:0000313" key="3">
    <source>
        <dbReference type="Proteomes" id="UP000188354"/>
    </source>
</evidence>
<dbReference type="InterPro" id="IPR008004">
    <property type="entry name" value="OCTOPUS-like"/>
</dbReference>
<dbReference type="STRING" id="3871.A0A394DGX1"/>
<name>A0A394DGX1_LUPAN</name>
<accession>A0A394DGX1</accession>
<organism evidence="2 3">
    <name type="scientific">Lupinus angustifolius</name>
    <name type="common">Narrow-leaved blue lupine</name>
    <dbReference type="NCBI Taxonomy" id="3871"/>
    <lineage>
        <taxon>Eukaryota</taxon>
        <taxon>Viridiplantae</taxon>
        <taxon>Streptophyta</taxon>
        <taxon>Embryophyta</taxon>
        <taxon>Tracheophyta</taxon>
        <taxon>Spermatophyta</taxon>
        <taxon>Magnoliopsida</taxon>
        <taxon>eudicotyledons</taxon>
        <taxon>Gunneridae</taxon>
        <taxon>Pentapetalae</taxon>
        <taxon>rosids</taxon>
        <taxon>fabids</taxon>
        <taxon>Fabales</taxon>
        <taxon>Fabaceae</taxon>
        <taxon>Papilionoideae</taxon>
        <taxon>50 kb inversion clade</taxon>
        <taxon>genistoids sensu lato</taxon>
        <taxon>core genistoids</taxon>
        <taxon>Genisteae</taxon>
        <taxon>Lupinus</taxon>
    </lineage>
</organism>
<reference evidence="2 3" key="1">
    <citation type="journal article" date="2017" name="Plant Biotechnol. J.">
        <title>A comprehensive draft genome sequence for lupin (Lupinus angustifolius), an emerging health food: insights into plant-microbe interactions and legume evolution.</title>
        <authorList>
            <person name="Hane J.K."/>
            <person name="Ming Y."/>
            <person name="Kamphuis L.G."/>
            <person name="Nelson M.N."/>
            <person name="Garg G."/>
            <person name="Atkins C.A."/>
            <person name="Bayer P.E."/>
            <person name="Bravo A."/>
            <person name="Bringans S."/>
            <person name="Cannon S."/>
            <person name="Edwards D."/>
            <person name="Foley R."/>
            <person name="Gao L.L."/>
            <person name="Harrison M.J."/>
            <person name="Huang W."/>
            <person name="Hurgobin B."/>
            <person name="Li S."/>
            <person name="Liu C.W."/>
            <person name="McGrath A."/>
            <person name="Morahan G."/>
            <person name="Murray J."/>
            <person name="Weller J."/>
            <person name="Jian J."/>
            <person name="Singh K.B."/>
        </authorList>
    </citation>
    <scope>NUCLEOTIDE SEQUENCE [LARGE SCALE GENOMIC DNA]</scope>
    <source>
        <strain evidence="3">cv. Tanjil</strain>
        <tissue evidence="2">Whole plant</tissue>
    </source>
</reference>
<sequence>MCRSSVEPNLAPATPTRLRHPPPRYPSPAADGNMNIVQSECVMASASKDASNITRVDKKGLKKLHKWGTLWNKFGFVQRRKEEKLEEEEYGAGDMVSMPGSESESWQKLRRVVNGQVSGSVSQKLIRSYSVSCQNSCRADGLVDDLGHPETKLNILNGTQDLTIHRNRSIRHSPNNVDNGLLRFYLTPLKSYRRSMSRRNGLKDLNPTARSLIKAVTFENISGCKKYL</sequence>
<dbReference type="PANTHER" id="PTHR31659">
    <property type="entry name" value="PROTEIN: UPF0503-LIKE PROTEIN, PUTATIVE (DUF740)-RELATED"/>
    <property type="match status" value="1"/>
</dbReference>
<dbReference type="AlphaFoldDB" id="A0A394DGX1"/>
<dbReference type="PANTHER" id="PTHR31659:SF0">
    <property type="entry name" value="EMB|CAB61945.1"/>
    <property type="match status" value="1"/>
</dbReference>
<protein>
    <submittedName>
        <fullName evidence="2">Uncharacterized protein</fullName>
    </submittedName>
</protein>
<feature type="region of interest" description="Disordered" evidence="1">
    <location>
        <begin position="1"/>
        <end position="30"/>
    </location>
</feature>
<dbReference type="Pfam" id="PF05340">
    <property type="entry name" value="DUF740"/>
    <property type="match status" value="1"/>
</dbReference>
<evidence type="ECO:0000313" key="2">
    <source>
        <dbReference type="EMBL" id="OIW19867.1"/>
    </source>
</evidence>
<proteinExistence type="predicted"/>
<gene>
    <name evidence="2" type="ORF">TanjilG_27233</name>
</gene>
<evidence type="ECO:0000256" key="1">
    <source>
        <dbReference type="SAM" id="MobiDB-lite"/>
    </source>
</evidence>
<keyword evidence="3" id="KW-1185">Reference proteome</keyword>
<comment type="caution">
    <text evidence="2">The sequence shown here is derived from an EMBL/GenBank/DDBJ whole genome shotgun (WGS) entry which is preliminary data.</text>
</comment>
<dbReference type="Proteomes" id="UP000188354">
    <property type="component" value="Unassembled WGS sequence"/>
</dbReference>
<dbReference type="Gramene" id="OIW19867">
    <property type="protein sequence ID" value="OIW19867"/>
    <property type="gene ID" value="TanjilG_27233"/>
</dbReference>